<protein>
    <submittedName>
        <fullName evidence="1">Uncharacterized protein</fullName>
    </submittedName>
</protein>
<dbReference type="SUPFAM" id="SSF56784">
    <property type="entry name" value="HAD-like"/>
    <property type="match status" value="1"/>
</dbReference>
<accession>A0A3S5B6Z5</accession>
<keyword evidence="2" id="KW-1185">Reference proteome</keyword>
<dbReference type="OrthoDB" id="40579at2759"/>
<reference evidence="1" key="1">
    <citation type="submission" date="2018-11" db="EMBL/GenBank/DDBJ databases">
        <authorList>
            <consortium name="Pathogen Informatics"/>
        </authorList>
    </citation>
    <scope>NUCLEOTIDE SEQUENCE</scope>
</reference>
<dbReference type="Proteomes" id="UP000784294">
    <property type="component" value="Unassembled WGS sequence"/>
</dbReference>
<evidence type="ECO:0000313" key="2">
    <source>
        <dbReference type="Proteomes" id="UP000784294"/>
    </source>
</evidence>
<dbReference type="PANTHER" id="PTHR18901:SF38">
    <property type="entry name" value="PSEUDOURIDINE-5'-PHOSPHATASE"/>
    <property type="match status" value="1"/>
</dbReference>
<proteinExistence type="predicted"/>
<comment type="caution">
    <text evidence="1">The sequence shown here is derived from an EMBL/GenBank/DDBJ whole genome shotgun (WGS) entry which is preliminary data.</text>
</comment>
<dbReference type="InterPro" id="IPR036412">
    <property type="entry name" value="HAD-like_sf"/>
</dbReference>
<name>A0A3S5B6Z5_9PLAT</name>
<dbReference type="InterPro" id="IPR023214">
    <property type="entry name" value="HAD_sf"/>
</dbReference>
<dbReference type="EMBL" id="CAAALY010250171">
    <property type="protein sequence ID" value="VEL35588.1"/>
    <property type="molecule type" value="Genomic_DNA"/>
</dbReference>
<dbReference type="AlphaFoldDB" id="A0A3S5B6Z5"/>
<gene>
    <name evidence="1" type="ORF">PXEA_LOCUS29028</name>
</gene>
<dbReference type="Gene3D" id="3.40.50.1000">
    <property type="entry name" value="HAD superfamily/HAD-like"/>
    <property type="match status" value="1"/>
</dbReference>
<organism evidence="1 2">
    <name type="scientific">Protopolystoma xenopodis</name>
    <dbReference type="NCBI Taxonomy" id="117903"/>
    <lineage>
        <taxon>Eukaryota</taxon>
        <taxon>Metazoa</taxon>
        <taxon>Spiralia</taxon>
        <taxon>Lophotrochozoa</taxon>
        <taxon>Platyhelminthes</taxon>
        <taxon>Monogenea</taxon>
        <taxon>Polyopisthocotylea</taxon>
        <taxon>Polystomatidea</taxon>
        <taxon>Polystomatidae</taxon>
        <taxon>Protopolystoma</taxon>
    </lineage>
</organism>
<sequence>MVFEDSLNGVMAALSAGMHVVWIPDPREPPGNPDIDLLPDQWPTGVKRLSSMTEFRPEEYELPPFRE</sequence>
<evidence type="ECO:0000313" key="1">
    <source>
        <dbReference type="EMBL" id="VEL35588.1"/>
    </source>
</evidence>
<dbReference type="PANTHER" id="PTHR18901">
    <property type="entry name" value="2-DEOXYGLUCOSE-6-PHOSPHATE PHOSPHATASE 2"/>
    <property type="match status" value="1"/>
</dbReference>
<dbReference type="GO" id="GO:0016791">
    <property type="term" value="F:phosphatase activity"/>
    <property type="evidence" value="ECO:0007669"/>
    <property type="project" value="TreeGrafter"/>
</dbReference>